<dbReference type="EMBL" id="JXJQ01000008">
    <property type="protein sequence ID" value="KJY61983.1"/>
    <property type="molecule type" value="Genomic_DNA"/>
</dbReference>
<dbReference type="InterPro" id="IPR053150">
    <property type="entry name" value="Teicoplanin_resist-assoc"/>
</dbReference>
<dbReference type="PATRIC" id="fig|1218492.5.peg.1184"/>
<dbReference type="PANTHER" id="PTHR36834:SF2">
    <property type="entry name" value="MEMBRANE PROTEIN"/>
    <property type="match status" value="1"/>
</dbReference>
<feature type="domain" description="VanZ-like" evidence="2">
    <location>
        <begin position="68"/>
        <end position="197"/>
    </location>
</feature>
<feature type="transmembrane region" description="Helical" evidence="1">
    <location>
        <begin position="121"/>
        <end position="141"/>
    </location>
</feature>
<dbReference type="STRING" id="1218492.JG30_10420"/>
<accession>A0A0F4LUF6</accession>
<dbReference type="AlphaFoldDB" id="A0A0F4LUF6"/>
<feature type="transmembrane region" description="Helical" evidence="1">
    <location>
        <begin position="180"/>
        <end position="198"/>
    </location>
</feature>
<evidence type="ECO:0000256" key="1">
    <source>
        <dbReference type="SAM" id="Phobius"/>
    </source>
</evidence>
<keyword evidence="1" id="KW-1133">Transmembrane helix</keyword>
<feature type="transmembrane region" description="Helical" evidence="1">
    <location>
        <begin position="24"/>
        <end position="45"/>
    </location>
</feature>
<gene>
    <name evidence="3" type="ORF">JG30_10420</name>
</gene>
<feature type="transmembrane region" description="Helical" evidence="1">
    <location>
        <begin position="65"/>
        <end position="81"/>
    </location>
</feature>
<dbReference type="RefSeq" id="WP_046316805.1">
    <property type="nucleotide sequence ID" value="NZ_JBHSZT010000001.1"/>
</dbReference>
<sequence length="205" mass="24567">MIFLNPLYQQVYTTWAGRINHFPLIRLIFLSLDKTIFYFLIWILLRFTWRRLRKIGFSGKRELTLGLFVIYLLLLFTLTVFREGYFPWDFQIHWQRPLSVINFNPLIETVKLLHGRSLLDFFYNSIGNLVWFIPWGILFPLVQKKQVHFSQTFISGLLLSLVIETLQFFLITGVTDIDDVIFNTLGAMIGYVILRFIMRIRDYHF</sequence>
<keyword evidence="1" id="KW-0472">Membrane</keyword>
<reference evidence="3 4" key="1">
    <citation type="submission" date="2015-01" db="EMBL/GenBank/DDBJ databases">
        <title>Comparative genomics of the lactic acid bacteria isolated from the honey bee gut.</title>
        <authorList>
            <person name="Ellegaard K.M."/>
            <person name="Tamarit D."/>
            <person name="Javelind E."/>
            <person name="Olofsson T."/>
            <person name="Andersson S.G."/>
            <person name="Vasquez A."/>
        </authorList>
    </citation>
    <scope>NUCLEOTIDE SEQUENCE [LARGE SCALE GENOMIC DNA]</scope>
    <source>
        <strain evidence="3 4">Bin4</strain>
    </source>
</reference>
<organism evidence="3 4">
    <name type="scientific">Bombilactobacillus mellifer</name>
    <dbReference type="NCBI Taxonomy" id="1218492"/>
    <lineage>
        <taxon>Bacteria</taxon>
        <taxon>Bacillati</taxon>
        <taxon>Bacillota</taxon>
        <taxon>Bacilli</taxon>
        <taxon>Lactobacillales</taxon>
        <taxon>Lactobacillaceae</taxon>
        <taxon>Bombilactobacillus</taxon>
    </lineage>
</organism>
<dbReference type="InterPro" id="IPR006976">
    <property type="entry name" value="VanZ-like"/>
</dbReference>
<proteinExistence type="predicted"/>
<dbReference type="PANTHER" id="PTHR36834">
    <property type="entry name" value="MEMBRANE PROTEIN-RELATED"/>
    <property type="match status" value="1"/>
</dbReference>
<dbReference type="Proteomes" id="UP000033558">
    <property type="component" value="Unassembled WGS sequence"/>
</dbReference>
<dbReference type="Pfam" id="PF04892">
    <property type="entry name" value="VanZ"/>
    <property type="match status" value="1"/>
</dbReference>
<keyword evidence="1" id="KW-0812">Transmembrane</keyword>
<evidence type="ECO:0000313" key="4">
    <source>
        <dbReference type="Proteomes" id="UP000033558"/>
    </source>
</evidence>
<feature type="transmembrane region" description="Helical" evidence="1">
    <location>
        <begin position="153"/>
        <end position="174"/>
    </location>
</feature>
<protein>
    <submittedName>
        <fullName evidence="3">Glycopeptide antibiotics resistance protein</fullName>
    </submittedName>
</protein>
<evidence type="ECO:0000259" key="2">
    <source>
        <dbReference type="Pfam" id="PF04892"/>
    </source>
</evidence>
<dbReference type="OrthoDB" id="4822551at2"/>
<dbReference type="HOGENOM" id="CLU_077618_4_2_9"/>
<comment type="caution">
    <text evidence="3">The sequence shown here is derived from an EMBL/GenBank/DDBJ whole genome shotgun (WGS) entry which is preliminary data.</text>
</comment>
<evidence type="ECO:0000313" key="3">
    <source>
        <dbReference type="EMBL" id="KJY61983.1"/>
    </source>
</evidence>
<keyword evidence="4" id="KW-1185">Reference proteome</keyword>
<name>A0A0F4LUF6_9LACO</name>